<dbReference type="Proteomes" id="UP000324133">
    <property type="component" value="Unassembled WGS sequence"/>
</dbReference>
<gene>
    <name evidence="2" type="ORF">FOA19_01770</name>
</gene>
<dbReference type="InterPro" id="IPR038670">
    <property type="entry name" value="HslJ-like_sf"/>
</dbReference>
<dbReference type="AlphaFoldDB" id="A0A5B6TFQ1"/>
<dbReference type="InterPro" id="IPR005184">
    <property type="entry name" value="DUF306_Meta_HslJ"/>
</dbReference>
<dbReference type="Gene3D" id="2.40.128.270">
    <property type="match status" value="1"/>
</dbReference>
<dbReference type="EMBL" id="VKKY01000001">
    <property type="protein sequence ID" value="KAA3439442.1"/>
    <property type="molecule type" value="Genomic_DNA"/>
</dbReference>
<dbReference type="OrthoDB" id="953642at2"/>
<sequence length="196" mass="22124">MHYPQLSFHIPNPTAMFLSAQKLFPRLASVLLSLVLLTGCWEKDDPVPEDKDIFGSYVLQYIELPQEGGGVTRVEGQNIRLNLTNISTYQQANEPFAYDLNGDMLVNQYFGRYTIIGAPVVPTDDPQDQVLEVRQVGSTKVGGTPEQMQLENLYLNALEEVNLSRLSNNGNQLVLHSRYQNARLFFVSPEYCSLPR</sequence>
<dbReference type="Pfam" id="PF03724">
    <property type="entry name" value="META"/>
    <property type="match status" value="1"/>
</dbReference>
<name>A0A5B6TFQ1_9BACT</name>
<accession>A0A5B6TFQ1</accession>
<protein>
    <submittedName>
        <fullName evidence="2">META domain-containing protein</fullName>
    </submittedName>
</protein>
<keyword evidence="3" id="KW-1185">Reference proteome</keyword>
<comment type="caution">
    <text evidence="2">The sequence shown here is derived from an EMBL/GenBank/DDBJ whole genome shotgun (WGS) entry which is preliminary data.</text>
</comment>
<reference evidence="2 3" key="1">
    <citation type="submission" date="2019-07" db="EMBL/GenBank/DDBJ databases">
        <title>Rufibacter sp. nov., isolated from lake sediment.</title>
        <authorList>
            <person name="Qu J.-H."/>
        </authorList>
    </citation>
    <scope>NUCLEOTIDE SEQUENCE [LARGE SCALE GENOMIC DNA]</scope>
    <source>
        <strain evidence="2 3">NBS58-1</strain>
    </source>
</reference>
<proteinExistence type="predicted"/>
<evidence type="ECO:0000313" key="3">
    <source>
        <dbReference type="Proteomes" id="UP000324133"/>
    </source>
</evidence>
<evidence type="ECO:0000313" key="2">
    <source>
        <dbReference type="EMBL" id="KAA3439442.1"/>
    </source>
</evidence>
<feature type="domain" description="DUF306" evidence="1">
    <location>
        <begin position="99"/>
        <end position="186"/>
    </location>
</feature>
<organism evidence="2 3">
    <name type="scientific">Rufibacter hautae</name>
    <dbReference type="NCBI Taxonomy" id="2595005"/>
    <lineage>
        <taxon>Bacteria</taxon>
        <taxon>Pseudomonadati</taxon>
        <taxon>Bacteroidota</taxon>
        <taxon>Cytophagia</taxon>
        <taxon>Cytophagales</taxon>
        <taxon>Hymenobacteraceae</taxon>
        <taxon>Rufibacter</taxon>
    </lineage>
</organism>
<evidence type="ECO:0000259" key="1">
    <source>
        <dbReference type="Pfam" id="PF03724"/>
    </source>
</evidence>